<gene>
    <name evidence="2" type="ORF">SDJN03_07642</name>
</gene>
<evidence type="ECO:0000256" key="1">
    <source>
        <dbReference type="SAM" id="Phobius"/>
    </source>
</evidence>
<dbReference type="Proteomes" id="UP000685013">
    <property type="component" value="Chromosome 4"/>
</dbReference>
<keyword evidence="3" id="KW-1185">Reference proteome</keyword>
<feature type="transmembrane region" description="Helical" evidence="1">
    <location>
        <begin position="91"/>
        <end position="112"/>
    </location>
</feature>
<proteinExistence type="predicted"/>
<name>A0AAV6NVZ6_9ROSI</name>
<feature type="non-terminal residue" evidence="2">
    <location>
        <position position="1"/>
    </location>
</feature>
<keyword evidence="1" id="KW-1133">Transmembrane helix</keyword>
<sequence length="113" mass="12279">MDEIFWSSGYIKMEMGLSLNALIHRRNSAVVAVGGPFDGSPLFHKSNSKFQNSRDADPMDCQLWGYLSACEGNSNTTPSLSTGNRRTPRSATLFLTSGFLMIGLELSLLGIAC</sequence>
<reference evidence="2 3" key="1">
    <citation type="journal article" date="2021" name="Hortic Res">
        <title>The domestication of Cucurbita argyrosperma as revealed by the genome of its wild relative.</title>
        <authorList>
            <person name="Barrera-Redondo J."/>
            <person name="Sanchez-de la Vega G."/>
            <person name="Aguirre-Liguori J.A."/>
            <person name="Castellanos-Morales G."/>
            <person name="Gutierrez-Guerrero Y.T."/>
            <person name="Aguirre-Dugua X."/>
            <person name="Aguirre-Planter E."/>
            <person name="Tenaillon M.I."/>
            <person name="Lira-Saade R."/>
            <person name="Eguiarte L.E."/>
        </authorList>
    </citation>
    <scope>NUCLEOTIDE SEQUENCE [LARGE SCALE GENOMIC DNA]</scope>
    <source>
        <strain evidence="2">JBR-2021</strain>
    </source>
</reference>
<dbReference type="AlphaFoldDB" id="A0AAV6NVZ6"/>
<comment type="caution">
    <text evidence="2">The sequence shown here is derived from an EMBL/GenBank/DDBJ whole genome shotgun (WGS) entry which is preliminary data.</text>
</comment>
<evidence type="ECO:0000313" key="3">
    <source>
        <dbReference type="Proteomes" id="UP000685013"/>
    </source>
</evidence>
<keyword evidence="1" id="KW-0472">Membrane</keyword>
<protein>
    <submittedName>
        <fullName evidence="2">Uncharacterized protein</fullName>
    </submittedName>
</protein>
<accession>A0AAV6NVZ6</accession>
<evidence type="ECO:0000313" key="2">
    <source>
        <dbReference type="EMBL" id="KAG6602409.1"/>
    </source>
</evidence>
<keyword evidence="1" id="KW-0812">Transmembrane</keyword>
<organism evidence="2 3">
    <name type="scientific">Cucurbita argyrosperma subsp. sororia</name>
    <dbReference type="NCBI Taxonomy" id="37648"/>
    <lineage>
        <taxon>Eukaryota</taxon>
        <taxon>Viridiplantae</taxon>
        <taxon>Streptophyta</taxon>
        <taxon>Embryophyta</taxon>
        <taxon>Tracheophyta</taxon>
        <taxon>Spermatophyta</taxon>
        <taxon>Magnoliopsida</taxon>
        <taxon>eudicotyledons</taxon>
        <taxon>Gunneridae</taxon>
        <taxon>Pentapetalae</taxon>
        <taxon>rosids</taxon>
        <taxon>fabids</taxon>
        <taxon>Cucurbitales</taxon>
        <taxon>Cucurbitaceae</taxon>
        <taxon>Cucurbiteae</taxon>
        <taxon>Cucurbita</taxon>
    </lineage>
</organism>
<dbReference type="EMBL" id="JAGKQH010000004">
    <property type="protein sequence ID" value="KAG6602409.1"/>
    <property type="molecule type" value="Genomic_DNA"/>
</dbReference>